<evidence type="ECO:0000256" key="1">
    <source>
        <dbReference type="SAM" id="MobiDB-lite"/>
    </source>
</evidence>
<keyword evidence="3" id="KW-1185">Reference proteome</keyword>
<dbReference type="InterPro" id="IPR053221">
    <property type="entry name" value="Burnettramic_acid_biosynth"/>
</dbReference>
<sequence>MPLVQAQLTLKMPHPTERVDKKPRSKAAEAGYDEDGQSSSEDEDEATPGNDEAAWELDDMASHVAPPSYVAATTNTLDENDSEEVKVRKEEQMVREMVQMAGPPPQPSGRLPCAVIIPQRRPRDKTRGFVRAYAPVLHDCGISQHVFLKFLKDWFQVSKVYMSSHNIKSLTGQKSDNLQADPWINVVFIAGGIVGLVPEVASQVVGAVAQVVAGTARELQSRYRQNTFLDRVNEDLFMPRGLYALVMTFKDDTPNDRKRKGPLTTVAGAAGKSMFSQERLDINQTVDKYIRADETMSGMRKKTKDIRLSSGKTVGEVELPEAAALVYPDLDRMADNDFASKEDTEGIKEKWKGAGKWVQDYLDRRAQVAYEMEHHPSTLNVPSDQRTPFLSRYSDPSHPARSGSLISLLTGGAVNPAARRQERRAAKQERRALKREYKDARRVLKGKEPRGPRRARLPKGQRKGIIKRIMQKDVLYLLIVNLPTQEEVQHSRAQLEEPKYMTRTPLWKSGERLSTLRLVNKAFCQSASIRLFRSIDVTVDKHLWQTDWPLARLLKLCNSPHASLVRRLRIGYQSDGEEEDWEPGNRYRMYAEDAARLLPVCLSRLPRLEVLDVVGPDFMAPCVPVVYQMQLFTDAVVSALRYIQLPGLAELNLRLAVTREYGEFFCEYPTASRIPIGDVMQELRHLEIAVENYTDHAWQLEPRSPRWNQPFLSGLRETWPNADFLASPLRLIELATGLESLSFCGADMHNMDLLRLGSEVCLKWLNLRTVAISAETLIRILGQCRHSLRGVVFFCVELNSGTWAEILNELSNVDPVETVDWDYT</sequence>
<feature type="region of interest" description="Disordered" evidence="1">
    <location>
        <begin position="416"/>
        <end position="435"/>
    </location>
</feature>
<dbReference type="PANTHER" id="PTHR38887">
    <property type="entry name" value="CHROMOSOME 21, WHOLE GENOME SHOTGUN SEQUENCE"/>
    <property type="match status" value="1"/>
</dbReference>
<reference evidence="2 3" key="1">
    <citation type="submission" date="2024-02" db="EMBL/GenBank/DDBJ databases">
        <title>De novo assembly and annotation of 12 fungi associated with fruit tree decline syndrome in Ontario, Canada.</title>
        <authorList>
            <person name="Sulman M."/>
            <person name="Ellouze W."/>
            <person name="Ilyukhin E."/>
        </authorList>
    </citation>
    <scope>NUCLEOTIDE SEQUENCE [LARGE SCALE GENOMIC DNA]</scope>
    <source>
        <strain evidence="2 3">M11/M66-122</strain>
    </source>
</reference>
<accession>A0AAN9UR72</accession>
<comment type="caution">
    <text evidence="2">The sequence shown here is derived from an EMBL/GenBank/DDBJ whole genome shotgun (WGS) entry which is preliminary data.</text>
</comment>
<gene>
    <name evidence="2" type="ORF">SLS62_004185</name>
</gene>
<dbReference type="Proteomes" id="UP001320420">
    <property type="component" value="Unassembled WGS sequence"/>
</dbReference>
<feature type="compositionally biased region" description="Basic and acidic residues" evidence="1">
    <location>
        <begin position="419"/>
        <end position="435"/>
    </location>
</feature>
<proteinExistence type="predicted"/>
<evidence type="ECO:0000313" key="2">
    <source>
        <dbReference type="EMBL" id="KAK7753819.1"/>
    </source>
</evidence>
<protein>
    <submittedName>
        <fullName evidence="2">Uncharacterized protein</fullName>
    </submittedName>
</protein>
<name>A0AAN9UR72_9PEZI</name>
<feature type="compositionally biased region" description="Acidic residues" evidence="1">
    <location>
        <begin position="31"/>
        <end position="46"/>
    </location>
</feature>
<evidence type="ECO:0000313" key="3">
    <source>
        <dbReference type="Proteomes" id="UP001320420"/>
    </source>
</evidence>
<dbReference type="EMBL" id="JAKJXP020000025">
    <property type="protein sequence ID" value="KAK7753819.1"/>
    <property type="molecule type" value="Genomic_DNA"/>
</dbReference>
<dbReference type="AlphaFoldDB" id="A0AAN9UR72"/>
<dbReference type="PANTHER" id="PTHR38887:SF1">
    <property type="entry name" value="RAS MODIFICATION PROTEIN ERF4"/>
    <property type="match status" value="1"/>
</dbReference>
<feature type="region of interest" description="Disordered" evidence="1">
    <location>
        <begin position="1"/>
        <end position="61"/>
    </location>
</feature>
<organism evidence="2 3">
    <name type="scientific">Diatrype stigma</name>
    <dbReference type="NCBI Taxonomy" id="117547"/>
    <lineage>
        <taxon>Eukaryota</taxon>
        <taxon>Fungi</taxon>
        <taxon>Dikarya</taxon>
        <taxon>Ascomycota</taxon>
        <taxon>Pezizomycotina</taxon>
        <taxon>Sordariomycetes</taxon>
        <taxon>Xylariomycetidae</taxon>
        <taxon>Xylariales</taxon>
        <taxon>Diatrypaceae</taxon>
        <taxon>Diatrype</taxon>
    </lineage>
</organism>